<evidence type="ECO:0008006" key="3">
    <source>
        <dbReference type="Google" id="ProtNLM"/>
    </source>
</evidence>
<proteinExistence type="predicted"/>
<reference evidence="1 2" key="1">
    <citation type="submission" date="2019-07" db="EMBL/GenBank/DDBJ databases">
        <title>Whole genome shotgun sequence of Brevifollis gellanilyticus NBRC 108608.</title>
        <authorList>
            <person name="Hosoyama A."/>
            <person name="Uohara A."/>
            <person name="Ohji S."/>
            <person name="Ichikawa N."/>
        </authorList>
    </citation>
    <scope>NUCLEOTIDE SEQUENCE [LARGE SCALE GENOMIC DNA]</scope>
    <source>
        <strain evidence="1 2">NBRC 108608</strain>
    </source>
</reference>
<dbReference type="RefSeq" id="WP_146850804.1">
    <property type="nucleotide sequence ID" value="NZ_BKAG01000015.1"/>
</dbReference>
<evidence type="ECO:0000313" key="1">
    <source>
        <dbReference type="EMBL" id="GEP43229.1"/>
    </source>
</evidence>
<name>A0A512M917_9BACT</name>
<comment type="caution">
    <text evidence="1">The sequence shown here is derived from an EMBL/GenBank/DDBJ whole genome shotgun (WGS) entry which is preliminary data.</text>
</comment>
<dbReference type="OrthoDB" id="558552at2"/>
<dbReference type="Proteomes" id="UP000321577">
    <property type="component" value="Unassembled WGS sequence"/>
</dbReference>
<protein>
    <recommendedName>
        <fullName evidence="3">DUF2786 domain-containing protein</fullName>
    </recommendedName>
</protein>
<accession>A0A512M917</accession>
<dbReference type="EMBL" id="BKAG01000015">
    <property type="protein sequence ID" value="GEP43229.1"/>
    <property type="molecule type" value="Genomic_DNA"/>
</dbReference>
<gene>
    <name evidence="1" type="ORF">BGE01nite_25200</name>
</gene>
<organism evidence="1 2">
    <name type="scientific">Brevifollis gellanilyticus</name>
    <dbReference type="NCBI Taxonomy" id="748831"/>
    <lineage>
        <taxon>Bacteria</taxon>
        <taxon>Pseudomonadati</taxon>
        <taxon>Verrucomicrobiota</taxon>
        <taxon>Verrucomicrobiia</taxon>
        <taxon>Verrucomicrobiales</taxon>
        <taxon>Verrucomicrobiaceae</taxon>
    </lineage>
</organism>
<dbReference type="AlphaFoldDB" id="A0A512M917"/>
<sequence length="144" mass="16867">MRESDLLEKLRKIERLYAGAATAGEKEAAAEAMARIRQRLDATSKVERAIEYRFTLMDGWSKKLFLALLRRYELRPYRYARQRRNTVMVRVPRSFVDETLWPEFLELSEVLKTYLEEITNRVIAEAIHADGGEEEVIPGEYLGR</sequence>
<evidence type="ECO:0000313" key="2">
    <source>
        <dbReference type="Proteomes" id="UP000321577"/>
    </source>
</evidence>
<keyword evidence="2" id="KW-1185">Reference proteome</keyword>